<protein>
    <submittedName>
        <fullName evidence="1">Uncharacterized protein</fullName>
    </submittedName>
</protein>
<dbReference type="AlphaFoldDB" id="A0AAP0BXX0"/>
<comment type="caution">
    <text evidence="1">The sequence shown here is derived from an EMBL/GenBank/DDBJ whole genome shotgun (WGS) entry which is preliminary data.</text>
</comment>
<proteinExistence type="predicted"/>
<sequence length="211" mass="22958">MDTPHILILEKKALEGEFTEKKKAKLRQAAPFEGVHVVLAGYGFSCFLLRCLFYRGPEPLDRLSLSQKDNSTRLLAEEPRIGWLEEPAPFPKAAVKSARMGSAPGGRGFARLAELRSAKRRAGASRLVSPAAWAAISPRERASRSKTSLGSGILSEFGEGQRSARCAGQAWIIVSNTELLVTSIFRARYFPNVGVACDGKMGASFRGMSED</sequence>
<dbReference type="EMBL" id="JBBWWQ010000003">
    <property type="protein sequence ID" value="KAK8952251.1"/>
    <property type="molecule type" value="Genomic_DNA"/>
</dbReference>
<accession>A0AAP0BXX0</accession>
<organism evidence="1 2">
    <name type="scientific">Platanthera zijinensis</name>
    <dbReference type="NCBI Taxonomy" id="2320716"/>
    <lineage>
        <taxon>Eukaryota</taxon>
        <taxon>Viridiplantae</taxon>
        <taxon>Streptophyta</taxon>
        <taxon>Embryophyta</taxon>
        <taxon>Tracheophyta</taxon>
        <taxon>Spermatophyta</taxon>
        <taxon>Magnoliopsida</taxon>
        <taxon>Liliopsida</taxon>
        <taxon>Asparagales</taxon>
        <taxon>Orchidaceae</taxon>
        <taxon>Orchidoideae</taxon>
        <taxon>Orchideae</taxon>
        <taxon>Orchidinae</taxon>
        <taxon>Platanthera</taxon>
    </lineage>
</organism>
<evidence type="ECO:0000313" key="1">
    <source>
        <dbReference type="EMBL" id="KAK8952251.1"/>
    </source>
</evidence>
<reference evidence="1 2" key="1">
    <citation type="journal article" date="2022" name="Nat. Plants">
        <title>Genomes of leafy and leafless Platanthera orchids illuminate the evolution of mycoheterotrophy.</title>
        <authorList>
            <person name="Li M.H."/>
            <person name="Liu K.W."/>
            <person name="Li Z."/>
            <person name="Lu H.C."/>
            <person name="Ye Q.L."/>
            <person name="Zhang D."/>
            <person name="Wang J.Y."/>
            <person name="Li Y.F."/>
            <person name="Zhong Z.M."/>
            <person name="Liu X."/>
            <person name="Yu X."/>
            <person name="Liu D.K."/>
            <person name="Tu X.D."/>
            <person name="Liu B."/>
            <person name="Hao Y."/>
            <person name="Liao X.Y."/>
            <person name="Jiang Y.T."/>
            <person name="Sun W.H."/>
            <person name="Chen J."/>
            <person name="Chen Y.Q."/>
            <person name="Ai Y."/>
            <person name="Zhai J.W."/>
            <person name="Wu S.S."/>
            <person name="Zhou Z."/>
            <person name="Hsiao Y.Y."/>
            <person name="Wu W.L."/>
            <person name="Chen Y.Y."/>
            <person name="Lin Y.F."/>
            <person name="Hsu J.L."/>
            <person name="Li C.Y."/>
            <person name="Wang Z.W."/>
            <person name="Zhao X."/>
            <person name="Zhong W.Y."/>
            <person name="Ma X.K."/>
            <person name="Ma L."/>
            <person name="Huang J."/>
            <person name="Chen G.Z."/>
            <person name="Huang M.Z."/>
            <person name="Huang L."/>
            <person name="Peng D.H."/>
            <person name="Luo Y.B."/>
            <person name="Zou S.Q."/>
            <person name="Chen S.P."/>
            <person name="Lan S."/>
            <person name="Tsai W.C."/>
            <person name="Van de Peer Y."/>
            <person name="Liu Z.J."/>
        </authorList>
    </citation>
    <scope>NUCLEOTIDE SEQUENCE [LARGE SCALE GENOMIC DNA]</scope>
    <source>
        <strain evidence="1">Lor287</strain>
    </source>
</reference>
<keyword evidence="2" id="KW-1185">Reference proteome</keyword>
<dbReference type="Proteomes" id="UP001418222">
    <property type="component" value="Unassembled WGS sequence"/>
</dbReference>
<name>A0AAP0BXX0_9ASPA</name>
<gene>
    <name evidence="1" type="ORF">KSP39_PZI004630</name>
</gene>
<evidence type="ECO:0000313" key="2">
    <source>
        <dbReference type="Proteomes" id="UP001418222"/>
    </source>
</evidence>